<evidence type="ECO:0000259" key="1">
    <source>
        <dbReference type="Pfam" id="PF17648"/>
    </source>
</evidence>
<evidence type="ECO:0000313" key="3">
    <source>
        <dbReference type="Proteomes" id="UP000651271"/>
    </source>
</evidence>
<keyword evidence="3" id="KW-1185">Reference proteome</keyword>
<reference evidence="2 3" key="1">
    <citation type="submission" date="2020-08" db="EMBL/GenBank/DDBJ databases">
        <title>Sphingobacterium sp. DN04309 isolated from aquaculture water.</title>
        <authorList>
            <person name="Zhang M."/>
        </authorList>
    </citation>
    <scope>NUCLEOTIDE SEQUENCE [LARGE SCALE GENOMIC DNA]</scope>
    <source>
        <strain evidence="2 3">DN04309</strain>
    </source>
</reference>
<dbReference type="Proteomes" id="UP000651271">
    <property type="component" value="Unassembled WGS sequence"/>
</dbReference>
<dbReference type="Pfam" id="PF17648">
    <property type="entry name" value="Luciferase"/>
    <property type="match status" value="1"/>
</dbReference>
<dbReference type="InterPro" id="IPR040841">
    <property type="entry name" value="Luciferase_dom"/>
</dbReference>
<accession>A0ABR7YDN9</accession>
<gene>
    <name evidence="2" type="ORF">H8B04_07410</name>
</gene>
<proteinExistence type="predicted"/>
<sequence>MFSFVVKYLGYLKHIPLMGNVYDSIMRIWYLITNPIILDFIDELESFGQQMPDVIILMHPYGGLQFDFNKKELAHIHSNGLLDVLLSKKLKAQLLFEGRISSHHVFPKSGWISFYIKNTDDLVYAKKLLSLAYQQRSFKNMS</sequence>
<comment type="caution">
    <text evidence="2">The sequence shown here is derived from an EMBL/GenBank/DDBJ whole genome shotgun (WGS) entry which is preliminary data.</text>
</comment>
<organism evidence="2 3">
    <name type="scientific">Sphingobacterium litopenaei</name>
    <dbReference type="NCBI Taxonomy" id="2763500"/>
    <lineage>
        <taxon>Bacteria</taxon>
        <taxon>Pseudomonadati</taxon>
        <taxon>Bacteroidota</taxon>
        <taxon>Sphingobacteriia</taxon>
        <taxon>Sphingobacteriales</taxon>
        <taxon>Sphingobacteriaceae</taxon>
        <taxon>Sphingobacterium</taxon>
    </lineage>
</organism>
<dbReference type="EMBL" id="JACOIJ010000010">
    <property type="protein sequence ID" value="MBD1429396.1"/>
    <property type="molecule type" value="Genomic_DNA"/>
</dbReference>
<name>A0ABR7YDN9_9SPHI</name>
<evidence type="ECO:0000313" key="2">
    <source>
        <dbReference type="EMBL" id="MBD1429396.1"/>
    </source>
</evidence>
<protein>
    <submittedName>
        <fullName evidence="2">DUF5519 family protein</fullName>
    </submittedName>
</protein>
<feature type="domain" description="Luciferase" evidence="1">
    <location>
        <begin position="71"/>
        <end position="132"/>
    </location>
</feature>